<proteinExistence type="inferred from homology"/>
<organism evidence="3 4">
    <name type="scientific">Desmospora profundinema</name>
    <dbReference type="NCBI Taxonomy" id="1571184"/>
    <lineage>
        <taxon>Bacteria</taxon>
        <taxon>Bacillati</taxon>
        <taxon>Bacillota</taxon>
        <taxon>Bacilli</taxon>
        <taxon>Bacillales</taxon>
        <taxon>Thermoactinomycetaceae</taxon>
        <taxon>Desmospora</taxon>
    </lineage>
</organism>
<dbReference type="SUPFAM" id="SSF55961">
    <property type="entry name" value="Bet v1-like"/>
    <property type="match status" value="1"/>
</dbReference>
<accession>A0ABU1IJH4</accession>
<protein>
    <submittedName>
        <fullName evidence="3">Uncharacterized protein YndB with AHSA1/START domain</fullName>
    </submittedName>
</protein>
<dbReference type="Pfam" id="PF08327">
    <property type="entry name" value="AHSA1"/>
    <property type="match status" value="1"/>
</dbReference>
<dbReference type="Gene3D" id="3.30.530.20">
    <property type="match status" value="1"/>
</dbReference>
<dbReference type="CDD" id="cd07826">
    <property type="entry name" value="SRPBCC_CalC_Aha1-like_9"/>
    <property type="match status" value="1"/>
</dbReference>
<dbReference type="InterPro" id="IPR023393">
    <property type="entry name" value="START-like_dom_sf"/>
</dbReference>
<comment type="similarity">
    <text evidence="1">Belongs to the AHA1 family.</text>
</comment>
<sequence length="165" mass="18945">MTKTNVIAEPGKQAIVITRVFDAPRERLYNAYTDPNLLPEWWGPKYMTTTVDKMDVRKGGVWRFVQRDVNGEEYAFNGVYHESIFPERLVYTFEFEGMPGHVLLETVTFEELPDGKTKLTDITVFQTLEARDRMIQSGAEEGAEEAMNRFAELLAKKSETPRLSS</sequence>
<dbReference type="InterPro" id="IPR013538">
    <property type="entry name" value="ASHA1/2-like_C"/>
</dbReference>
<name>A0ABU1IJH4_9BACL</name>
<dbReference type="RefSeq" id="WP_309862910.1">
    <property type="nucleotide sequence ID" value="NZ_JAVDQG010000002.1"/>
</dbReference>
<keyword evidence="4" id="KW-1185">Reference proteome</keyword>
<gene>
    <name evidence="3" type="ORF">JOE21_000917</name>
</gene>
<evidence type="ECO:0000256" key="1">
    <source>
        <dbReference type="ARBA" id="ARBA00006817"/>
    </source>
</evidence>
<comment type="caution">
    <text evidence="3">The sequence shown here is derived from an EMBL/GenBank/DDBJ whole genome shotgun (WGS) entry which is preliminary data.</text>
</comment>
<feature type="domain" description="Activator of Hsp90 ATPase homologue 1/2-like C-terminal" evidence="2">
    <location>
        <begin position="22"/>
        <end position="154"/>
    </location>
</feature>
<dbReference type="EMBL" id="JAVDQG010000002">
    <property type="protein sequence ID" value="MDR6224926.1"/>
    <property type="molecule type" value="Genomic_DNA"/>
</dbReference>
<dbReference type="Proteomes" id="UP001185012">
    <property type="component" value="Unassembled WGS sequence"/>
</dbReference>
<evidence type="ECO:0000259" key="2">
    <source>
        <dbReference type="Pfam" id="PF08327"/>
    </source>
</evidence>
<evidence type="ECO:0000313" key="4">
    <source>
        <dbReference type="Proteomes" id="UP001185012"/>
    </source>
</evidence>
<evidence type="ECO:0000313" key="3">
    <source>
        <dbReference type="EMBL" id="MDR6224926.1"/>
    </source>
</evidence>
<reference evidence="3 4" key="1">
    <citation type="submission" date="2023-07" db="EMBL/GenBank/DDBJ databases">
        <title>Genomic Encyclopedia of Type Strains, Phase IV (KMG-IV): sequencing the most valuable type-strain genomes for metagenomic binning, comparative biology and taxonomic classification.</title>
        <authorList>
            <person name="Goeker M."/>
        </authorList>
    </citation>
    <scope>NUCLEOTIDE SEQUENCE [LARGE SCALE GENOMIC DNA]</scope>
    <source>
        <strain evidence="3 4">DSM 45903</strain>
    </source>
</reference>